<dbReference type="OrthoDB" id="9809920at2"/>
<sequence>MAVIEIEPSKGGLSGTLEVPGDKSISHRSVIFASLAEGTSKITNFLTGEDCLRTVDAFRSLGVEIEQDEDELVIHGNGVDNLNEPLAPINFGNSGTTARLMSGVLAGLPLFTVAYGDDSLSKRPMDRVVVPLREMGAAISGRKKASLLPLSFDGTTLRGKDHNLKVRSAQVKSSLLLAGLFAEGETSVTELGQTRNHTEMLLPQFGVDLTVKGSTITIKGGQRLRASDVHVPGDISSAAFFIVAAAVTPGSELTLKNVGLNHTRDGIIHVMKAMGASIETDIHSYVGKEPVGDVHIKSSTLTGATIEGEMIPNVIDEIPIIALAATQAEGTTVIKDAEELRYKETDRISAVVDNLNRIGANVEAREDGLVIHGGGTLNGGTVDSQGDHRIGMMGAIASLISETSVIIVGKECINISYPSFFSHLDKIRK</sequence>
<dbReference type="Pfam" id="PF00275">
    <property type="entry name" value="EPSP_synthase"/>
    <property type="match status" value="1"/>
</dbReference>
<evidence type="ECO:0000256" key="9">
    <source>
        <dbReference type="HAMAP-Rule" id="MF_00210"/>
    </source>
</evidence>
<evidence type="ECO:0000256" key="3">
    <source>
        <dbReference type="ARBA" id="ARBA00009948"/>
    </source>
</evidence>
<dbReference type="FunFam" id="3.65.10.10:FF:000005">
    <property type="entry name" value="3-phosphoshikimate 1-carboxyvinyltransferase"/>
    <property type="match status" value="1"/>
</dbReference>
<keyword evidence="6 9" id="KW-0808">Transferase</keyword>
<dbReference type="UniPathway" id="UPA00053">
    <property type="reaction ID" value="UER00089"/>
</dbReference>
<dbReference type="FunFam" id="3.65.10.10:FF:000006">
    <property type="entry name" value="3-phosphoshikimate 1-carboxyvinyltransferase"/>
    <property type="match status" value="1"/>
</dbReference>
<dbReference type="PIRSF" id="PIRSF000505">
    <property type="entry name" value="EPSPS"/>
    <property type="match status" value="1"/>
</dbReference>
<evidence type="ECO:0000256" key="4">
    <source>
        <dbReference type="ARBA" id="ARBA00022490"/>
    </source>
</evidence>
<feature type="binding site" evidence="9">
    <location>
        <position position="23"/>
    </location>
    <ligand>
        <name>phosphoenolpyruvate</name>
        <dbReference type="ChEBI" id="CHEBI:58702"/>
    </ligand>
</feature>
<evidence type="ECO:0000256" key="1">
    <source>
        <dbReference type="ARBA" id="ARBA00002174"/>
    </source>
</evidence>
<evidence type="ECO:0000256" key="6">
    <source>
        <dbReference type="ARBA" id="ARBA00022679"/>
    </source>
</evidence>
<evidence type="ECO:0000256" key="2">
    <source>
        <dbReference type="ARBA" id="ARBA00004811"/>
    </source>
</evidence>
<dbReference type="PROSITE" id="PS00885">
    <property type="entry name" value="EPSP_SYNTHASE_2"/>
    <property type="match status" value="1"/>
</dbReference>
<dbReference type="InterPro" id="IPR013792">
    <property type="entry name" value="RNA3'P_cycl/enolpyr_Trfase_a/b"/>
</dbReference>
<dbReference type="InterPro" id="IPR001986">
    <property type="entry name" value="Enolpyruvate_Tfrase_dom"/>
</dbReference>
<dbReference type="Proteomes" id="UP000192527">
    <property type="component" value="Chromosome"/>
</dbReference>
<dbReference type="HAMAP" id="MF_00210">
    <property type="entry name" value="EPSP_synth"/>
    <property type="match status" value="1"/>
</dbReference>
<dbReference type="PANTHER" id="PTHR21090">
    <property type="entry name" value="AROM/DEHYDROQUINATE SYNTHASE"/>
    <property type="match status" value="1"/>
</dbReference>
<dbReference type="PROSITE" id="PS00104">
    <property type="entry name" value="EPSP_SYNTHASE_1"/>
    <property type="match status" value="1"/>
</dbReference>
<comment type="catalytic activity">
    <reaction evidence="8">
        <text>3-phosphoshikimate + phosphoenolpyruvate = 5-O-(1-carboxyvinyl)-3-phosphoshikimate + phosphate</text>
        <dbReference type="Rhea" id="RHEA:21256"/>
        <dbReference type="ChEBI" id="CHEBI:43474"/>
        <dbReference type="ChEBI" id="CHEBI:57701"/>
        <dbReference type="ChEBI" id="CHEBI:58702"/>
        <dbReference type="ChEBI" id="CHEBI:145989"/>
        <dbReference type="EC" id="2.5.1.19"/>
    </reaction>
    <physiologicalReaction direction="left-to-right" evidence="8">
        <dbReference type="Rhea" id="RHEA:21257"/>
    </physiologicalReaction>
</comment>
<keyword evidence="12" id="KW-1185">Reference proteome</keyword>
<dbReference type="InterPro" id="IPR006264">
    <property type="entry name" value="EPSP_synthase"/>
</dbReference>
<evidence type="ECO:0000256" key="8">
    <source>
        <dbReference type="ARBA" id="ARBA00044633"/>
    </source>
</evidence>
<feature type="binding site" evidence="9">
    <location>
        <position position="95"/>
    </location>
    <ligand>
        <name>phosphoenolpyruvate</name>
        <dbReference type="ChEBI" id="CHEBI:58702"/>
    </ligand>
</feature>
<feature type="binding site" evidence="9">
    <location>
        <position position="28"/>
    </location>
    <ligand>
        <name>3-phosphoshikimate</name>
        <dbReference type="ChEBI" id="CHEBI:145989"/>
    </ligand>
</feature>
<evidence type="ECO:0000256" key="5">
    <source>
        <dbReference type="ARBA" id="ARBA00022605"/>
    </source>
</evidence>
<dbReference type="EC" id="2.5.1.19" evidence="9"/>
<name>A0A1W5ZVI2_9BACI</name>
<dbReference type="PANTHER" id="PTHR21090:SF5">
    <property type="entry name" value="PENTAFUNCTIONAL AROM POLYPEPTIDE"/>
    <property type="match status" value="1"/>
</dbReference>
<dbReference type="GO" id="GO:0009423">
    <property type="term" value="P:chorismate biosynthetic process"/>
    <property type="evidence" value="ECO:0007669"/>
    <property type="project" value="UniProtKB-UniRule"/>
</dbReference>
<dbReference type="AlphaFoldDB" id="A0A1W5ZVI2"/>
<feature type="binding site" evidence="9">
    <location>
        <position position="23"/>
    </location>
    <ligand>
        <name>3-phosphoshikimate</name>
        <dbReference type="ChEBI" id="CHEBI:145989"/>
    </ligand>
</feature>
<comment type="subunit">
    <text evidence="9">Monomer.</text>
</comment>
<evidence type="ECO:0000259" key="10">
    <source>
        <dbReference type="Pfam" id="PF00275"/>
    </source>
</evidence>
<keyword evidence="5 9" id="KW-0028">Amino-acid biosynthesis</keyword>
<feature type="binding site" evidence="9">
    <location>
        <position position="347"/>
    </location>
    <ligand>
        <name>phosphoenolpyruvate</name>
        <dbReference type="ChEBI" id="CHEBI:58702"/>
    </ligand>
</feature>
<reference evidence="11 12" key="1">
    <citation type="submission" date="2017-04" db="EMBL/GenBank/DDBJ databases">
        <title>The whole genome sequencing and assembly of Halobacillus mangrovi strain.</title>
        <authorList>
            <person name="Lee S.-J."/>
            <person name="Park M.-K."/>
            <person name="Kim J.-Y."/>
            <person name="Lee Y.-J."/>
            <person name="Yi H."/>
            <person name="Bahn Y.-S."/>
            <person name="Kim J.F."/>
            <person name="Lee D.-W."/>
        </authorList>
    </citation>
    <scope>NUCLEOTIDE SEQUENCE [LARGE SCALE GENOMIC DNA]</scope>
    <source>
        <strain evidence="11 12">KTB 131</strain>
    </source>
</reference>
<accession>A0A1W5ZVI2</accession>
<comment type="subcellular location">
    <subcellularLocation>
        <location evidence="9">Cytoplasm</location>
    </subcellularLocation>
</comment>
<evidence type="ECO:0000256" key="7">
    <source>
        <dbReference type="ARBA" id="ARBA00023141"/>
    </source>
</evidence>
<feature type="binding site" evidence="9">
    <location>
        <position position="389"/>
    </location>
    <ligand>
        <name>phosphoenolpyruvate</name>
        <dbReference type="ChEBI" id="CHEBI:58702"/>
    </ligand>
</feature>
<comment type="pathway">
    <text evidence="2 9">Metabolic intermediate biosynthesis; chorismate biosynthesis; chorismate from D-erythrose 4-phosphate and phosphoenolpyruvate: step 6/7.</text>
</comment>
<dbReference type="GO" id="GO:0008652">
    <property type="term" value="P:amino acid biosynthetic process"/>
    <property type="evidence" value="ECO:0007669"/>
    <property type="project" value="UniProtKB-KW"/>
</dbReference>
<feature type="active site" description="Proton acceptor" evidence="9">
    <location>
        <position position="316"/>
    </location>
</feature>
<dbReference type="EMBL" id="CP020772">
    <property type="protein sequence ID" value="ARI77257.1"/>
    <property type="molecule type" value="Genomic_DNA"/>
</dbReference>
<feature type="binding site" evidence="9">
    <location>
        <position position="24"/>
    </location>
    <ligand>
        <name>3-phosphoshikimate</name>
        <dbReference type="ChEBI" id="CHEBI:145989"/>
    </ligand>
</feature>
<evidence type="ECO:0000313" key="12">
    <source>
        <dbReference type="Proteomes" id="UP000192527"/>
    </source>
</evidence>
<feature type="binding site" evidence="9">
    <location>
        <position position="170"/>
    </location>
    <ligand>
        <name>phosphoenolpyruvate</name>
        <dbReference type="ChEBI" id="CHEBI:58702"/>
    </ligand>
</feature>
<feature type="binding site" evidence="9">
    <location>
        <position position="168"/>
    </location>
    <ligand>
        <name>3-phosphoshikimate</name>
        <dbReference type="ChEBI" id="CHEBI:145989"/>
    </ligand>
</feature>
<feature type="domain" description="Enolpyruvate transferase" evidence="10">
    <location>
        <begin position="12"/>
        <end position="424"/>
    </location>
</feature>
<gene>
    <name evidence="9" type="primary">aroA</name>
    <name evidence="11" type="ORF">HM131_10575</name>
</gene>
<feature type="binding site" evidence="9">
    <location>
        <position position="123"/>
    </location>
    <ligand>
        <name>phosphoenolpyruvate</name>
        <dbReference type="ChEBI" id="CHEBI:58702"/>
    </ligand>
</feature>
<keyword evidence="4 9" id="KW-0963">Cytoplasm</keyword>
<keyword evidence="7 9" id="KW-0057">Aromatic amino acid biosynthesis</keyword>
<organism evidence="11 12">
    <name type="scientific">Halobacillus mangrovi</name>
    <dbReference type="NCBI Taxonomy" id="402384"/>
    <lineage>
        <taxon>Bacteria</taxon>
        <taxon>Bacillati</taxon>
        <taxon>Bacillota</taxon>
        <taxon>Bacilli</taxon>
        <taxon>Bacillales</taxon>
        <taxon>Bacillaceae</taxon>
        <taxon>Halobacillus</taxon>
    </lineage>
</organism>
<dbReference type="SUPFAM" id="SSF55205">
    <property type="entry name" value="EPT/RTPC-like"/>
    <property type="match status" value="1"/>
</dbReference>
<dbReference type="GO" id="GO:0009073">
    <property type="term" value="P:aromatic amino acid family biosynthetic process"/>
    <property type="evidence" value="ECO:0007669"/>
    <property type="project" value="UniProtKB-KW"/>
</dbReference>
<feature type="binding site" evidence="9">
    <location>
        <position position="343"/>
    </location>
    <ligand>
        <name>3-phosphoshikimate</name>
        <dbReference type="ChEBI" id="CHEBI:145989"/>
    </ligand>
</feature>
<dbReference type="InterPro" id="IPR036968">
    <property type="entry name" value="Enolpyruvate_Tfrase_sf"/>
</dbReference>
<protein>
    <recommendedName>
        <fullName evidence="9">3-phosphoshikimate 1-carboxyvinyltransferase</fullName>
        <ecNumber evidence="9">2.5.1.19</ecNumber>
    </recommendedName>
    <alternativeName>
        <fullName evidence="9">5-enolpyruvylshikimate-3-phosphate synthase</fullName>
        <shortName evidence="9">EPSP synthase</shortName>
        <shortName evidence="9">EPSPS</shortName>
    </alternativeName>
</protein>
<dbReference type="GO" id="GO:0005737">
    <property type="term" value="C:cytoplasm"/>
    <property type="evidence" value="ECO:0007669"/>
    <property type="project" value="UniProtKB-SubCell"/>
</dbReference>
<dbReference type="Gene3D" id="3.65.10.10">
    <property type="entry name" value="Enolpyruvate transferase domain"/>
    <property type="match status" value="2"/>
</dbReference>
<evidence type="ECO:0000313" key="11">
    <source>
        <dbReference type="EMBL" id="ARI77257.1"/>
    </source>
</evidence>
<dbReference type="NCBIfam" id="TIGR01356">
    <property type="entry name" value="aroA"/>
    <property type="match status" value="1"/>
</dbReference>
<comment type="similarity">
    <text evidence="3 9">Belongs to the EPSP synthase family.</text>
</comment>
<dbReference type="GO" id="GO:0003866">
    <property type="term" value="F:3-phosphoshikimate 1-carboxyvinyltransferase activity"/>
    <property type="evidence" value="ECO:0007669"/>
    <property type="project" value="UniProtKB-UniRule"/>
</dbReference>
<feature type="binding site" evidence="9">
    <location>
        <position position="316"/>
    </location>
    <ligand>
        <name>3-phosphoshikimate</name>
        <dbReference type="ChEBI" id="CHEBI:145989"/>
    </ligand>
</feature>
<feature type="binding site" evidence="9">
    <location>
        <position position="170"/>
    </location>
    <ligand>
        <name>3-phosphoshikimate</name>
        <dbReference type="ChEBI" id="CHEBI:145989"/>
    </ligand>
</feature>
<proteinExistence type="inferred from homology"/>
<comment type="function">
    <text evidence="1 9">Catalyzes the transfer of the enolpyruvyl moiety of phosphoenolpyruvate (PEP) to the 5-hydroxyl of shikimate-3-phosphate (S3P) to produce enolpyruvyl shikimate-3-phosphate and inorganic phosphate.</text>
</comment>
<comment type="caution">
    <text evidence="9">Lacks conserved residue(s) required for the propagation of feature annotation.</text>
</comment>
<dbReference type="InterPro" id="IPR023193">
    <property type="entry name" value="EPSP_synthase_CS"/>
</dbReference>
<dbReference type="STRING" id="402384.HM131_10575"/>
<dbReference type="KEGG" id="hmn:HM131_10575"/>
<dbReference type="RefSeq" id="WP_085029728.1">
    <property type="nucleotide sequence ID" value="NZ_CP020772.1"/>
</dbReference>
<dbReference type="CDD" id="cd01556">
    <property type="entry name" value="EPSP_synthase"/>
    <property type="match status" value="1"/>
</dbReference>